<name>A0ABX5FWT8_9BACL</name>
<sequence>MRQVPDIVEYVEQTEAIRQKQSEQLAFDQDSETLEKQVRDLMQELEDIQEEVRGIWEFRRDYSNRDNLEALQEQKRRLTKWAM</sequence>
<dbReference type="EMBL" id="PXZO01000008">
    <property type="protein sequence ID" value="PSK13038.1"/>
    <property type="molecule type" value="Genomic_DNA"/>
</dbReference>
<protein>
    <submittedName>
        <fullName evidence="1">Uncharacterized protein</fullName>
    </submittedName>
</protein>
<evidence type="ECO:0000313" key="2">
    <source>
        <dbReference type="Proteomes" id="UP000241645"/>
    </source>
</evidence>
<proteinExistence type="predicted"/>
<reference evidence="1 2" key="1">
    <citation type="submission" date="2018-03" db="EMBL/GenBank/DDBJ databases">
        <title>Brevisbacillus phylogenomics.</title>
        <authorList>
            <person name="Dunlap C."/>
        </authorList>
    </citation>
    <scope>NUCLEOTIDE SEQUENCE [LARGE SCALE GENOMIC DNA]</scope>
    <source>
        <strain evidence="1 2">NRRL B-41110</strain>
    </source>
</reference>
<dbReference type="RefSeq" id="WP_106833614.1">
    <property type="nucleotide sequence ID" value="NZ_JARMEW010000039.1"/>
</dbReference>
<gene>
    <name evidence="1" type="ORF">C7R92_06485</name>
</gene>
<evidence type="ECO:0000313" key="1">
    <source>
        <dbReference type="EMBL" id="PSK13038.1"/>
    </source>
</evidence>
<dbReference type="Proteomes" id="UP000241645">
    <property type="component" value="Unassembled WGS sequence"/>
</dbReference>
<organism evidence="1 2">
    <name type="scientific">Brevibacillus porteri</name>
    <dbReference type="NCBI Taxonomy" id="2126350"/>
    <lineage>
        <taxon>Bacteria</taxon>
        <taxon>Bacillati</taxon>
        <taxon>Bacillota</taxon>
        <taxon>Bacilli</taxon>
        <taxon>Bacillales</taxon>
        <taxon>Paenibacillaceae</taxon>
        <taxon>Brevibacillus</taxon>
    </lineage>
</organism>
<accession>A0ABX5FWT8</accession>
<keyword evidence="2" id="KW-1185">Reference proteome</keyword>
<comment type="caution">
    <text evidence="1">The sequence shown here is derived from an EMBL/GenBank/DDBJ whole genome shotgun (WGS) entry which is preliminary data.</text>
</comment>
<dbReference type="GeneID" id="95749786"/>